<dbReference type="SUPFAM" id="SSF50494">
    <property type="entry name" value="Trypsin-like serine proteases"/>
    <property type="match status" value="1"/>
</dbReference>
<dbReference type="Pfam" id="PF00089">
    <property type="entry name" value="Trypsin"/>
    <property type="match status" value="1"/>
</dbReference>
<dbReference type="InterPro" id="IPR050430">
    <property type="entry name" value="Peptidase_S1"/>
</dbReference>
<dbReference type="EMBL" id="LSSN01005503">
    <property type="protein sequence ID" value="OMJ09317.1"/>
    <property type="molecule type" value="Genomic_DNA"/>
</dbReference>
<dbReference type="InterPro" id="IPR043504">
    <property type="entry name" value="Peptidase_S1_PA_chymotrypsin"/>
</dbReference>
<dbReference type="OrthoDB" id="6380398at2759"/>
<dbReference type="PANTHER" id="PTHR24276:SF98">
    <property type="entry name" value="FI18310P1-RELATED"/>
    <property type="match status" value="1"/>
</dbReference>
<dbReference type="STRING" id="133412.A0A1R1X402"/>
<keyword evidence="3" id="KW-0378">Hydrolase</keyword>
<evidence type="ECO:0000256" key="5">
    <source>
        <dbReference type="SAM" id="SignalP"/>
    </source>
</evidence>
<feature type="region of interest" description="Disordered" evidence="4">
    <location>
        <begin position="255"/>
        <end position="279"/>
    </location>
</feature>
<organism evidence="7 8">
    <name type="scientific">Smittium culicis</name>
    <dbReference type="NCBI Taxonomy" id="133412"/>
    <lineage>
        <taxon>Eukaryota</taxon>
        <taxon>Fungi</taxon>
        <taxon>Fungi incertae sedis</taxon>
        <taxon>Zoopagomycota</taxon>
        <taxon>Kickxellomycotina</taxon>
        <taxon>Harpellomycetes</taxon>
        <taxon>Harpellales</taxon>
        <taxon>Legeriomycetaceae</taxon>
        <taxon>Smittium</taxon>
    </lineage>
</organism>
<dbReference type="InterPro" id="IPR033116">
    <property type="entry name" value="TRYPSIN_SER"/>
</dbReference>
<proteinExistence type="inferred from homology"/>
<protein>
    <submittedName>
        <fullName evidence="7">Plasma kallikrein</fullName>
    </submittedName>
</protein>
<dbReference type="AlphaFoldDB" id="A0A1R1X402"/>
<comment type="caution">
    <text evidence="7">The sequence shown here is derived from an EMBL/GenBank/DDBJ whole genome shotgun (WGS) entry which is preliminary data.</text>
</comment>
<feature type="domain" description="Peptidase S1" evidence="6">
    <location>
        <begin position="42"/>
        <end position="301"/>
    </location>
</feature>
<feature type="chain" id="PRO_5012367749" evidence="5">
    <location>
        <begin position="19"/>
        <end position="453"/>
    </location>
</feature>
<keyword evidence="3" id="KW-0720">Serine protease</keyword>
<keyword evidence="2" id="KW-1015">Disulfide bond</keyword>
<keyword evidence="3" id="KW-0645">Protease</keyword>
<keyword evidence="8" id="KW-1185">Reference proteome</keyword>
<evidence type="ECO:0000313" key="7">
    <source>
        <dbReference type="EMBL" id="OMJ09317.1"/>
    </source>
</evidence>
<evidence type="ECO:0000256" key="1">
    <source>
        <dbReference type="ARBA" id="ARBA00007664"/>
    </source>
</evidence>
<feature type="compositionally biased region" description="Basic and acidic residues" evidence="4">
    <location>
        <begin position="267"/>
        <end position="277"/>
    </location>
</feature>
<dbReference type="PROSITE" id="PS00135">
    <property type="entry name" value="TRYPSIN_SER"/>
    <property type="match status" value="1"/>
</dbReference>
<dbReference type="FunFam" id="2.40.10.10:FF:000068">
    <property type="entry name" value="transmembrane protease serine 2"/>
    <property type="match status" value="1"/>
</dbReference>
<reference evidence="7 8" key="1">
    <citation type="submission" date="2017-01" db="EMBL/GenBank/DDBJ databases">
        <authorList>
            <person name="Mah S.A."/>
            <person name="Swanson W.J."/>
            <person name="Moy G.W."/>
            <person name="Vacquier V.D."/>
        </authorList>
    </citation>
    <scope>NUCLEOTIDE SEQUENCE [LARGE SCALE GENOMIC DNA]</scope>
    <source>
        <strain evidence="7 8">GSMNP</strain>
    </source>
</reference>
<gene>
    <name evidence="7" type="ORF">AYI70_g10986</name>
</gene>
<dbReference type="PANTHER" id="PTHR24276">
    <property type="entry name" value="POLYSERASE-RELATED"/>
    <property type="match status" value="1"/>
</dbReference>
<name>A0A1R1X402_9FUNG</name>
<feature type="signal peptide" evidence="5">
    <location>
        <begin position="1"/>
        <end position="18"/>
    </location>
</feature>
<feature type="compositionally biased region" description="Polar residues" evidence="4">
    <location>
        <begin position="313"/>
        <end position="323"/>
    </location>
</feature>
<sequence length="453" mass="48394">MYTLSLIAQLSLLSLCSSLKVTSGDTHSYIPKNGGFENNFKIVNGVAASKGEFTYAAFIYTELEQGANICAGSLISSNIIVTAAHCLFQGTRKTDVNSIFVSVGSLNNIKSNRNIYQVSKTIAHPGYNMYNAQNDIGIVILSDKTNLPESSYAKIYDLKIENNSSVKAAGWGLTSNTDDSSIPDVLMSVSLNVSSSKECKTFNPNWLNNNDSTVCVAAIDGKDTCYGDSGGPLSFSGDPSLPLIGVTSFGNSPSGLEKLQNRSLKRQSPESQDRPTCGDEGGYSFYTHVYYYIDWISSVTKIPAKDLVYSTKNQSADQNSAPNASSSIKSKTGISSATKSNSNSPSSTFQVNSKQTNTDSSYTTKSDLPDETLTGLNSISSSATKQSLLLTTESKLSGSISSRTFMTPDSSEAAIPIVPYISSIDNSGNIIYTASRSSFLVPLAVAFASYFII</sequence>
<dbReference type="PRINTS" id="PR00722">
    <property type="entry name" value="CHYMOTRYPSIN"/>
</dbReference>
<dbReference type="PROSITE" id="PS50240">
    <property type="entry name" value="TRYPSIN_DOM"/>
    <property type="match status" value="1"/>
</dbReference>
<dbReference type="GO" id="GO:0004252">
    <property type="term" value="F:serine-type endopeptidase activity"/>
    <property type="evidence" value="ECO:0007669"/>
    <property type="project" value="InterPro"/>
</dbReference>
<dbReference type="Gene3D" id="2.40.10.10">
    <property type="entry name" value="Trypsin-like serine proteases"/>
    <property type="match status" value="1"/>
</dbReference>
<evidence type="ECO:0000256" key="4">
    <source>
        <dbReference type="SAM" id="MobiDB-lite"/>
    </source>
</evidence>
<evidence type="ECO:0000313" key="8">
    <source>
        <dbReference type="Proteomes" id="UP000187283"/>
    </source>
</evidence>
<dbReference type="InterPro" id="IPR009003">
    <property type="entry name" value="Peptidase_S1_PA"/>
</dbReference>
<dbReference type="InterPro" id="IPR018114">
    <property type="entry name" value="TRYPSIN_HIS"/>
</dbReference>
<dbReference type="PROSITE" id="PS00134">
    <property type="entry name" value="TRYPSIN_HIS"/>
    <property type="match status" value="1"/>
</dbReference>
<feature type="compositionally biased region" description="Polar residues" evidence="4">
    <location>
        <begin position="349"/>
        <end position="366"/>
    </location>
</feature>
<dbReference type="SMART" id="SM00020">
    <property type="entry name" value="Tryp_SPc"/>
    <property type="match status" value="1"/>
</dbReference>
<dbReference type="InterPro" id="IPR001314">
    <property type="entry name" value="Peptidase_S1A"/>
</dbReference>
<dbReference type="CDD" id="cd00190">
    <property type="entry name" value="Tryp_SPc"/>
    <property type="match status" value="1"/>
</dbReference>
<comment type="similarity">
    <text evidence="1">Belongs to the peptidase S1 family.</text>
</comment>
<evidence type="ECO:0000256" key="3">
    <source>
        <dbReference type="RuleBase" id="RU363034"/>
    </source>
</evidence>
<dbReference type="InterPro" id="IPR001254">
    <property type="entry name" value="Trypsin_dom"/>
</dbReference>
<dbReference type="Proteomes" id="UP000187283">
    <property type="component" value="Unassembled WGS sequence"/>
</dbReference>
<accession>A0A1R1X402</accession>
<feature type="region of interest" description="Disordered" evidence="4">
    <location>
        <begin position="313"/>
        <end position="369"/>
    </location>
</feature>
<keyword evidence="5" id="KW-0732">Signal</keyword>
<evidence type="ECO:0000259" key="6">
    <source>
        <dbReference type="PROSITE" id="PS50240"/>
    </source>
</evidence>
<dbReference type="GO" id="GO:0006508">
    <property type="term" value="P:proteolysis"/>
    <property type="evidence" value="ECO:0007669"/>
    <property type="project" value="UniProtKB-KW"/>
</dbReference>
<feature type="compositionally biased region" description="Low complexity" evidence="4">
    <location>
        <begin position="324"/>
        <end position="348"/>
    </location>
</feature>
<evidence type="ECO:0000256" key="2">
    <source>
        <dbReference type="ARBA" id="ARBA00023157"/>
    </source>
</evidence>